<keyword evidence="4" id="KW-1185">Reference proteome</keyword>
<dbReference type="Pfam" id="PF23025">
    <property type="entry name" value="YbjQ_2"/>
    <property type="match status" value="3"/>
</dbReference>
<dbReference type="SUPFAM" id="SSF117782">
    <property type="entry name" value="YbjQ-like"/>
    <property type="match status" value="1"/>
</dbReference>
<feature type="region of interest" description="Disordered" evidence="1">
    <location>
        <begin position="858"/>
        <end position="923"/>
    </location>
</feature>
<dbReference type="GO" id="GO:0065002">
    <property type="term" value="P:intracellular protein transmembrane transport"/>
    <property type="evidence" value="ECO:0007669"/>
    <property type="project" value="TreeGrafter"/>
</dbReference>
<dbReference type="InterPro" id="IPR000008">
    <property type="entry name" value="C2_dom"/>
</dbReference>
<dbReference type="GO" id="GO:0005509">
    <property type="term" value="F:calcium ion binding"/>
    <property type="evidence" value="ECO:0007669"/>
    <property type="project" value="TreeGrafter"/>
</dbReference>
<evidence type="ECO:0000256" key="1">
    <source>
        <dbReference type="SAM" id="MobiDB-lite"/>
    </source>
</evidence>
<dbReference type="PANTHER" id="PTHR37412">
    <property type="entry name" value="C2 DOMAIN-CONTAINING PROTEIN 5"/>
    <property type="match status" value="1"/>
</dbReference>
<proteinExistence type="predicted"/>
<gene>
    <name evidence="3" type="ORF">AMSG_00631</name>
</gene>
<dbReference type="Proteomes" id="UP000054408">
    <property type="component" value="Unassembled WGS sequence"/>
</dbReference>
<dbReference type="GO" id="GO:0031340">
    <property type="term" value="P:positive regulation of vesicle fusion"/>
    <property type="evidence" value="ECO:0007669"/>
    <property type="project" value="TreeGrafter"/>
</dbReference>
<accession>A0A0L0DGK6</accession>
<dbReference type="RefSeq" id="XP_013762364.1">
    <property type="nucleotide sequence ID" value="XM_013906910.1"/>
</dbReference>
<dbReference type="GO" id="GO:0005544">
    <property type="term" value="F:calcium-dependent phospholipid binding"/>
    <property type="evidence" value="ECO:0007669"/>
    <property type="project" value="InterPro"/>
</dbReference>
<dbReference type="GO" id="GO:0010828">
    <property type="term" value="P:positive regulation of D-glucose transmembrane transport"/>
    <property type="evidence" value="ECO:0007669"/>
    <property type="project" value="TreeGrafter"/>
</dbReference>
<dbReference type="STRING" id="461836.A0A0L0DGK6"/>
<evidence type="ECO:0000313" key="4">
    <source>
        <dbReference type="Proteomes" id="UP000054408"/>
    </source>
</evidence>
<feature type="region of interest" description="Disordered" evidence="1">
    <location>
        <begin position="261"/>
        <end position="288"/>
    </location>
</feature>
<dbReference type="eggNOG" id="KOG1031">
    <property type="taxonomic scope" value="Eukaryota"/>
</dbReference>
<sequence>MPCIVKVKVRAARNLPVMDEATGLADAYVEVKLGDQQFGETDIARKTLSPVWQVNYFRQEVSDDGDVQDSPLELKVWDHDRLTDDVIGSVHIDLNVLFMATRTRASSAASIAGWFPIYDTLRGVCGELSVVVKVELIGNLNPFGDSSAGVLFFSASRPAPTRARQLRLVQLLGFVEDLVMDDDPEYHWTDTFRTPRSSNDARQMLFFQLSGMVRRQLGRKVLEMGGNAVVGFHLHYDFEQEYGIVVRAYGTAAIVRTEGSRGLARPLPSPAPSAPNSPTRGGTRPAPSLADAVVSGPSSYARVQLLSVTDLPVGVLLRLGGIVATSSVKLISARGADTTAVRDAWWSEIRDEIRSHALALGCYFVIGYSEQVAIRDEVVVLTAVGTAVVLRLRHPLLDGPFAQQQRFGTGTVDDALVRPGKAAARSAKRKAKRRKQRAKSKVWCSVAHIPYSVRNASLQMKVHVCAECKRKFVPPVLLSSMEPPKGLPIVGEGTHLEVRVIRMRGKKHGKDDAEQLSELLPFVLYDIHRQLLIKLKVKGMNAAFGFSLSLDVSATMVVAMASATACYLSPLPPPASLNIVRALSITKNQDVELARTQSCLVSQAEHNRSKLRALAQLAQDAVASSSSSSSSSSSDEVEAGGGVGAAAELGYLDADPLLIVSSSSSSTSSSSSLSACGSGYSSDDEAGLHRGSGGAESNTVALEVDVNVDDDADRDLLAVLLDPLLPDGVRLCTTMRFPGSRCTRRELGNVSLITVVKRISLRTSSRFVNQELAVVFRSLYASLVYKASRMRPVQVVGLRSSVSIASSSGNQITAVVTGMIVKELRAPVLPPIDLPSPLGSFLVPDELLPRLEYAAPVETGSGTCSGGGSESSRLDDDDDDRDGLGGDGEASSRASLRRRGGRQQRRRRGGGSGARTLDYPRPDGPAITLTPLAFVPGKVVQEYLGRLSLSLIREFDDVSEKGGNGAVTHLFVSEAKAMLRGRVASLGGNALTSTMRTA</sequence>
<dbReference type="PROSITE" id="PS50004">
    <property type="entry name" value="C2"/>
    <property type="match status" value="1"/>
</dbReference>
<evidence type="ECO:0000313" key="3">
    <source>
        <dbReference type="EMBL" id="KNC50468.1"/>
    </source>
</evidence>
<name>A0A0L0DGK6_THETB</name>
<dbReference type="InterPro" id="IPR038983">
    <property type="entry name" value="C2CD5"/>
</dbReference>
<dbReference type="Gene3D" id="2.60.40.150">
    <property type="entry name" value="C2 domain"/>
    <property type="match status" value="1"/>
</dbReference>
<dbReference type="InterPro" id="IPR035892">
    <property type="entry name" value="C2_domain_sf"/>
</dbReference>
<dbReference type="Pfam" id="PF23128">
    <property type="entry name" value="YbjQ_4"/>
    <property type="match status" value="1"/>
</dbReference>
<reference evidence="3 4" key="1">
    <citation type="submission" date="2010-05" db="EMBL/GenBank/DDBJ databases">
        <title>The Genome Sequence of Thecamonas trahens ATCC 50062.</title>
        <authorList>
            <consortium name="The Broad Institute Genome Sequencing Platform"/>
            <person name="Russ C."/>
            <person name="Cuomo C."/>
            <person name="Shea T."/>
            <person name="Young S.K."/>
            <person name="Zeng Q."/>
            <person name="Koehrsen M."/>
            <person name="Haas B."/>
            <person name="Borodovsky M."/>
            <person name="Guigo R."/>
            <person name="Alvarado L."/>
            <person name="Berlin A."/>
            <person name="Bochicchio J."/>
            <person name="Borenstein D."/>
            <person name="Chapman S."/>
            <person name="Chen Z."/>
            <person name="Freedman E."/>
            <person name="Gellesch M."/>
            <person name="Goldberg J."/>
            <person name="Griggs A."/>
            <person name="Gujja S."/>
            <person name="Heilman E."/>
            <person name="Heiman D."/>
            <person name="Hepburn T."/>
            <person name="Howarth C."/>
            <person name="Jen D."/>
            <person name="Larson L."/>
            <person name="Mehta T."/>
            <person name="Park D."/>
            <person name="Pearson M."/>
            <person name="Roberts A."/>
            <person name="Saif S."/>
            <person name="Shenoy N."/>
            <person name="Sisk P."/>
            <person name="Stolte C."/>
            <person name="Sykes S."/>
            <person name="Thomson T."/>
            <person name="Walk T."/>
            <person name="White J."/>
            <person name="Yandava C."/>
            <person name="Burger G."/>
            <person name="Gray M.W."/>
            <person name="Holland P.W.H."/>
            <person name="King N."/>
            <person name="Lang F.B.F."/>
            <person name="Roger A.J."/>
            <person name="Ruiz-Trillo I."/>
            <person name="Lander E."/>
            <person name="Nusbaum C."/>
        </authorList>
    </citation>
    <scope>NUCLEOTIDE SEQUENCE [LARGE SCALE GENOMIC DNA]</scope>
    <source>
        <strain evidence="3 4">ATCC 50062</strain>
    </source>
</reference>
<dbReference type="GO" id="GO:0090314">
    <property type="term" value="P:positive regulation of protein targeting to membrane"/>
    <property type="evidence" value="ECO:0007669"/>
    <property type="project" value="TreeGrafter"/>
</dbReference>
<protein>
    <recommendedName>
        <fullName evidence="2">C2 domain-containing protein</fullName>
    </recommendedName>
</protein>
<dbReference type="EMBL" id="GL349435">
    <property type="protein sequence ID" value="KNC50468.1"/>
    <property type="molecule type" value="Genomic_DNA"/>
</dbReference>
<dbReference type="Pfam" id="PF23028">
    <property type="entry name" value="YbjQ_3"/>
    <property type="match status" value="1"/>
</dbReference>
<dbReference type="InterPro" id="IPR056430">
    <property type="entry name" value="C2CD5_YbjQ-like_dom"/>
</dbReference>
<dbReference type="SMART" id="SM00239">
    <property type="entry name" value="C2"/>
    <property type="match status" value="1"/>
</dbReference>
<dbReference type="SUPFAM" id="SSF49562">
    <property type="entry name" value="C2 domain (Calcium/lipid-binding domain, CaLB)"/>
    <property type="match status" value="1"/>
</dbReference>
<dbReference type="GO" id="GO:0072659">
    <property type="term" value="P:protein localization to plasma membrane"/>
    <property type="evidence" value="ECO:0007669"/>
    <property type="project" value="TreeGrafter"/>
</dbReference>
<dbReference type="InterPro" id="IPR035439">
    <property type="entry name" value="UPF0145_dom_sf"/>
</dbReference>
<dbReference type="Pfam" id="PF00168">
    <property type="entry name" value="C2"/>
    <property type="match status" value="1"/>
</dbReference>
<dbReference type="InterPro" id="IPR056431">
    <property type="entry name" value="C2CD5_YbjQ-rel_dom"/>
</dbReference>
<organism evidence="3 4">
    <name type="scientific">Thecamonas trahens ATCC 50062</name>
    <dbReference type="NCBI Taxonomy" id="461836"/>
    <lineage>
        <taxon>Eukaryota</taxon>
        <taxon>Apusozoa</taxon>
        <taxon>Apusomonadida</taxon>
        <taxon>Apusomonadidae</taxon>
        <taxon>Thecamonas</taxon>
    </lineage>
</organism>
<feature type="compositionally biased region" description="Basic residues" evidence="1">
    <location>
        <begin position="895"/>
        <end position="909"/>
    </location>
</feature>
<dbReference type="GeneID" id="25560426"/>
<dbReference type="GO" id="GO:0005886">
    <property type="term" value="C:plasma membrane"/>
    <property type="evidence" value="ECO:0007669"/>
    <property type="project" value="TreeGrafter"/>
</dbReference>
<dbReference type="PANTHER" id="PTHR37412:SF2">
    <property type="entry name" value="C2 DOMAIN-CONTAINING PROTEIN 5"/>
    <property type="match status" value="1"/>
</dbReference>
<feature type="domain" description="C2" evidence="2">
    <location>
        <begin position="1"/>
        <end position="107"/>
    </location>
</feature>
<dbReference type="OMA" id="TMFYLES"/>
<dbReference type="InterPro" id="IPR057815">
    <property type="entry name" value="C2CD5_C"/>
</dbReference>
<evidence type="ECO:0000259" key="2">
    <source>
        <dbReference type="PROSITE" id="PS50004"/>
    </source>
</evidence>
<dbReference type="AlphaFoldDB" id="A0A0L0DGK6"/>
<dbReference type="OrthoDB" id="419768at2759"/>